<comment type="caution">
    <text evidence="3">The sequence shown here is derived from an EMBL/GenBank/DDBJ whole genome shotgun (WGS) entry which is preliminary data.</text>
</comment>
<feature type="region of interest" description="Disordered" evidence="1">
    <location>
        <begin position="65"/>
        <end position="102"/>
    </location>
</feature>
<proteinExistence type="predicted"/>
<dbReference type="PANTHER" id="PTHR28041:SF1">
    <property type="entry name" value="LARGE RIBOSOMAL SUBUNIT PROTEIN ML59"/>
    <property type="match status" value="1"/>
</dbReference>
<dbReference type="GO" id="GO:0003735">
    <property type="term" value="F:structural constituent of ribosome"/>
    <property type="evidence" value="ECO:0007669"/>
    <property type="project" value="InterPro"/>
</dbReference>
<sequence length="221" mass="24629">MASLQSLPADLPLRLTSFFRKFPPHLYSAKATGMTIPLTKKAAKLAAEARSAPGVSKAIQAQPINYSLPPTPESSNDHPDVDVKTVEPQTTSSPATTKPAKQHLNPFLPRKIFTTGKWRGPQYGLRIQADLVKLARKYGVEELLPIGPKSTAFKQQRLIEHGLRIRGTGEGQQVKGHKWERTQGARLEKRRQAMENMPALISEWKSKGHGRGWKKFPKRNA</sequence>
<dbReference type="AlphaFoldDB" id="A0A438MWU3"/>
<dbReference type="Pfam" id="PF18126">
    <property type="entry name" value="Mitoc_mL59"/>
    <property type="match status" value="1"/>
</dbReference>
<dbReference type="GO" id="GO:0005762">
    <property type="term" value="C:mitochondrial large ribosomal subunit"/>
    <property type="evidence" value="ECO:0007669"/>
    <property type="project" value="InterPro"/>
</dbReference>
<dbReference type="InterPro" id="IPR040922">
    <property type="entry name" value="Ribosomal_mL59_dom"/>
</dbReference>
<dbReference type="EMBL" id="NAJM01000048">
    <property type="protein sequence ID" value="RVX67408.1"/>
    <property type="molecule type" value="Genomic_DNA"/>
</dbReference>
<protein>
    <recommendedName>
        <fullName evidence="2">Large ribosomal subunit protein mL59 domain-containing protein</fullName>
    </recommendedName>
</protein>
<organism evidence="3 4">
    <name type="scientific">Exophiala mesophila</name>
    <name type="common">Black yeast-like fungus</name>
    <dbReference type="NCBI Taxonomy" id="212818"/>
    <lineage>
        <taxon>Eukaryota</taxon>
        <taxon>Fungi</taxon>
        <taxon>Dikarya</taxon>
        <taxon>Ascomycota</taxon>
        <taxon>Pezizomycotina</taxon>
        <taxon>Eurotiomycetes</taxon>
        <taxon>Chaetothyriomycetidae</taxon>
        <taxon>Chaetothyriales</taxon>
        <taxon>Herpotrichiellaceae</taxon>
        <taxon>Exophiala</taxon>
    </lineage>
</organism>
<evidence type="ECO:0000256" key="1">
    <source>
        <dbReference type="SAM" id="MobiDB-lite"/>
    </source>
</evidence>
<accession>A0A438MWU3</accession>
<feature type="compositionally biased region" description="Polar residues" evidence="1">
    <location>
        <begin position="87"/>
        <end position="96"/>
    </location>
</feature>
<gene>
    <name evidence="3" type="ORF">B0A52_08761</name>
</gene>
<dbReference type="VEuPathDB" id="FungiDB:PV10_02012"/>
<dbReference type="OrthoDB" id="18529at2759"/>
<dbReference type="PANTHER" id="PTHR28041">
    <property type="entry name" value="54S RIBOSOMAL PROTEIN L25, MITOCHONDRIAL"/>
    <property type="match status" value="1"/>
</dbReference>
<dbReference type="InterPro" id="IPR037507">
    <property type="entry name" value="Ribosomal_mL59"/>
</dbReference>
<name>A0A438MWU3_EXOME</name>
<dbReference type="Proteomes" id="UP000288859">
    <property type="component" value="Unassembled WGS sequence"/>
</dbReference>
<evidence type="ECO:0000313" key="3">
    <source>
        <dbReference type="EMBL" id="RVX67408.1"/>
    </source>
</evidence>
<evidence type="ECO:0000313" key="4">
    <source>
        <dbReference type="Proteomes" id="UP000288859"/>
    </source>
</evidence>
<feature type="compositionally biased region" description="Basic and acidic residues" evidence="1">
    <location>
        <begin position="75"/>
        <end position="85"/>
    </location>
</feature>
<evidence type="ECO:0000259" key="2">
    <source>
        <dbReference type="Pfam" id="PF18126"/>
    </source>
</evidence>
<feature type="domain" description="Large ribosomal subunit protein mL59" evidence="2">
    <location>
        <begin position="14"/>
        <end position="206"/>
    </location>
</feature>
<reference evidence="3 4" key="1">
    <citation type="submission" date="2017-03" db="EMBL/GenBank/DDBJ databases">
        <title>Genomes of endolithic fungi from Antarctica.</title>
        <authorList>
            <person name="Coleine C."/>
            <person name="Masonjones S."/>
            <person name="Stajich J.E."/>
        </authorList>
    </citation>
    <scope>NUCLEOTIDE SEQUENCE [LARGE SCALE GENOMIC DNA]</scope>
    <source>
        <strain evidence="3 4">CCFEE 6314</strain>
    </source>
</reference>